<dbReference type="EMBL" id="GGEC01082611">
    <property type="protein sequence ID" value="MBX63095.1"/>
    <property type="molecule type" value="Transcribed_RNA"/>
</dbReference>
<accession>A0A2P2Q7Y2</accession>
<dbReference type="AlphaFoldDB" id="A0A2P2Q7Y2"/>
<evidence type="ECO:0000313" key="1">
    <source>
        <dbReference type="EMBL" id="MBX63095.1"/>
    </source>
</evidence>
<organism evidence="1">
    <name type="scientific">Rhizophora mucronata</name>
    <name type="common">Asiatic mangrove</name>
    <dbReference type="NCBI Taxonomy" id="61149"/>
    <lineage>
        <taxon>Eukaryota</taxon>
        <taxon>Viridiplantae</taxon>
        <taxon>Streptophyta</taxon>
        <taxon>Embryophyta</taxon>
        <taxon>Tracheophyta</taxon>
        <taxon>Spermatophyta</taxon>
        <taxon>Magnoliopsida</taxon>
        <taxon>eudicotyledons</taxon>
        <taxon>Gunneridae</taxon>
        <taxon>Pentapetalae</taxon>
        <taxon>rosids</taxon>
        <taxon>fabids</taxon>
        <taxon>Malpighiales</taxon>
        <taxon>Rhizophoraceae</taxon>
        <taxon>Rhizophora</taxon>
    </lineage>
</organism>
<name>A0A2P2Q7Y2_RHIMU</name>
<sequence length="18" mass="2061">MSSLGMGWITINWSNHRA</sequence>
<reference evidence="1" key="1">
    <citation type="submission" date="2018-02" db="EMBL/GenBank/DDBJ databases">
        <title>Rhizophora mucronata_Transcriptome.</title>
        <authorList>
            <person name="Meera S.P."/>
            <person name="Sreeshan A."/>
            <person name="Augustine A."/>
        </authorList>
    </citation>
    <scope>NUCLEOTIDE SEQUENCE</scope>
    <source>
        <tissue evidence="1">Leaf</tissue>
    </source>
</reference>
<proteinExistence type="predicted"/>
<protein>
    <submittedName>
        <fullName evidence="1">Uncharacterized protein</fullName>
    </submittedName>
</protein>